<evidence type="ECO:0000313" key="4">
    <source>
        <dbReference type="EMBL" id="KOG88178.1"/>
    </source>
</evidence>
<protein>
    <recommendedName>
        <fullName evidence="3">Tryptophan synthase beta chain-like PALP domain-containing protein</fullName>
    </recommendedName>
</protein>
<organism evidence="4 5">
    <name type="scientific">Streptomyces varsoviensis</name>
    <dbReference type="NCBI Taxonomy" id="67373"/>
    <lineage>
        <taxon>Bacteria</taxon>
        <taxon>Bacillati</taxon>
        <taxon>Actinomycetota</taxon>
        <taxon>Actinomycetes</taxon>
        <taxon>Kitasatosporales</taxon>
        <taxon>Streptomycetaceae</taxon>
        <taxon>Streptomyces</taxon>
    </lineage>
</organism>
<sequence length="308" mass="32635">MTTVETDDTLLDTLERSAVFQAIGETPPGGSIKDRIARRILVDAIASGRVTRNTVIVESSSGNTAIGLAQLCATTGLRMICVIDARTTATHRDLLRAYGVSIEVINAPDPVSGEFLPARLARVRELLAERPNSFWTNQYANQAVISAHVSTTMPEIHQALRRPPDYVYGAVSTCGTLAGCRRYAEQRGWPTRIVAVDILGSGIFGAKARGSRTLPGMGAPYPPAFAAFLDKAHVIHVSEEDCRAGCTRLLTSEGLMAGASSGAVVTAALAHGESTPAGSTHVLLLPDRGERYLDSVFLHDTQAPGAAS</sequence>
<dbReference type="Pfam" id="PF00291">
    <property type="entry name" value="PALP"/>
    <property type="match status" value="1"/>
</dbReference>
<dbReference type="PANTHER" id="PTHR10314">
    <property type="entry name" value="CYSTATHIONINE BETA-SYNTHASE"/>
    <property type="match status" value="1"/>
</dbReference>
<dbReference type="InterPro" id="IPR050214">
    <property type="entry name" value="Cys_Synth/Cystath_Beta-Synth"/>
</dbReference>
<dbReference type="EMBL" id="LGUT01001812">
    <property type="protein sequence ID" value="KOG88178.1"/>
    <property type="molecule type" value="Genomic_DNA"/>
</dbReference>
<evidence type="ECO:0000259" key="3">
    <source>
        <dbReference type="Pfam" id="PF00291"/>
    </source>
</evidence>
<dbReference type="InterPro" id="IPR001926">
    <property type="entry name" value="TrpB-like_PALP"/>
</dbReference>
<dbReference type="SUPFAM" id="SSF53686">
    <property type="entry name" value="Tryptophan synthase beta subunit-like PLP-dependent enzymes"/>
    <property type="match status" value="1"/>
</dbReference>
<keyword evidence="2" id="KW-0663">Pyridoxal phosphate</keyword>
<name>A0ABR5J413_9ACTN</name>
<comment type="cofactor">
    <cofactor evidence="1">
        <name>pyridoxal 5'-phosphate</name>
        <dbReference type="ChEBI" id="CHEBI:597326"/>
    </cofactor>
</comment>
<dbReference type="Gene3D" id="3.40.50.1100">
    <property type="match status" value="2"/>
</dbReference>
<dbReference type="Proteomes" id="UP000037020">
    <property type="component" value="Unassembled WGS sequence"/>
</dbReference>
<proteinExistence type="predicted"/>
<dbReference type="InterPro" id="IPR036052">
    <property type="entry name" value="TrpB-like_PALP_sf"/>
</dbReference>
<gene>
    <name evidence="4" type="ORF">ADK38_21285</name>
</gene>
<accession>A0ABR5J413</accession>
<reference evidence="4 5" key="1">
    <citation type="submission" date="2015-07" db="EMBL/GenBank/DDBJ databases">
        <authorList>
            <person name="Ju K.-S."/>
            <person name="Doroghazi J.R."/>
            <person name="Metcalf W.W."/>
        </authorList>
    </citation>
    <scope>NUCLEOTIDE SEQUENCE [LARGE SCALE GENOMIC DNA]</scope>
    <source>
        <strain evidence="4 5">NRRL B-3589</strain>
    </source>
</reference>
<comment type="caution">
    <text evidence="4">The sequence shown here is derived from an EMBL/GenBank/DDBJ whole genome shotgun (WGS) entry which is preliminary data.</text>
</comment>
<keyword evidence="5" id="KW-1185">Reference proteome</keyword>
<feature type="domain" description="Tryptophan synthase beta chain-like PALP" evidence="3">
    <location>
        <begin position="28"/>
        <end position="287"/>
    </location>
</feature>
<evidence type="ECO:0000256" key="2">
    <source>
        <dbReference type="ARBA" id="ARBA00022898"/>
    </source>
</evidence>
<dbReference type="CDD" id="cd01561">
    <property type="entry name" value="CBS_like"/>
    <property type="match status" value="1"/>
</dbReference>
<evidence type="ECO:0000313" key="5">
    <source>
        <dbReference type="Proteomes" id="UP000037020"/>
    </source>
</evidence>
<evidence type="ECO:0000256" key="1">
    <source>
        <dbReference type="ARBA" id="ARBA00001933"/>
    </source>
</evidence>